<keyword evidence="2" id="KW-0488">Methylation</keyword>
<comment type="similarity">
    <text evidence="3">Belongs to the methyl-accepting chemotaxis (MCP) protein family.</text>
</comment>
<name>A0AAP9XWG3_BURGL</name>
<sequence>MAKSTLTVSARLALAFGSLTLAFATCGGFALWQLARANARLEQVVDDGNVKLALATDLSRQVFIGTDAVKTMLLVADPATQAALAKRGYAAKQRFLEEREALRRANRDAAGAAALVDAIYEANDRRAAPDFDQFVTLTQQGRRAEAGTWLETRTGPSMQALQDSITRYADFETERNRALKERNLRDYRTARLVLGIALIGCTALVMAVGIGIARSLRRELGAEPAVARHFVHLVAQGDLSRAPPVAAVRAGSLVVALDEMLHGLRTLVESVRRHADDVTLATREIADGTRELSTRTEQQAASLEHTVANMAQLTGSVKRNADDAREASALSHGATEVAGAGNAAVQDVMRTMAEIGGSSRKIADITGLIEGIAFQTNILALNAAVESARAGEHGRGFAVVAGEVRNLAQRSAAAAKEIGALVESSTAIVHRGETQIAALGKTIGSLQRAVDDVSRLLGDIAAASQVQSRGIEQVDHVLSQMDEVTQQNAALVEQAAGAAQSLDELAQGLKQAVSTFRLPSLA</sequence>
<keyword evidence="5" id="KW-0812">Transmembrane</keyword>
<dbReference type="PANTHER" id="PTHR43531:SF14">
    <property type="entry name" value="METHYL-ACCEPTING CHEMOTAXIS PROTEIN I-RELATED"/>
    <property type="match status" value="1"/>
</dbReference>
<evidence type="ECO:0000313" key="8">
    <source>
        <dbReference type="Proteomes" id="UP000594892"/>
    </source>
</evidence>
<dbReference type="SMART" id="SM00283">
    <property type="entry name" value="MA"/>
    <property type="match status" value="1"/>
</dbReference>
<evidence type="ECO:0000256" key="4">
    <source>
        <dbReference type="PROSITE-ProRule" id="PRU00284"/>
    </source>
</evidence>
<dbReference type="AlphaFoldDB" id="A0AAP9XWG3"/>
<proteinExistence type="inferred from homology"/>
<dbReference type="FunFam" id="1.10.287.950:FF:000001">
    <property type="entry name" value="Methyl-accepting chemotaxis sensory transducer"/>
    <property type="match status" value="1"/>
</dbReference>
<dbReference type="Gene3D" id="1.10.287.950">
    <property type="entry name" value="Methyl-accepting chemotaxis protein"/>
    <property type="match status" value="1"/>
</dbReference>
<evidence type="ECO:0000256" key="2">
    <source>
        <dbReference type="ARBA" id="ARBA00022481"/>
    </source>
</evidence>
<dbReference type="PANTHER" id="PTHR43531">
    <property type="entry name" value="PROTEIN ICFG"/>
    <property type="match status" value="1"/>
</dbReference>
<keyword evidence="5" id="KW-0472">Membrane</keyword>
<evidence type="ECO:0000256" key="1">
    <source>
        <dbReference type="ARBA" id="ARBA00004370"/>
    </source>
</evidence>
<dbReference type="GeneID" id="45693907"/>
<accession>A0AAP9XWG3</accession>
<feature type="transmembrane region" description="Helical" evidence="5">
    <location>
        <begin position="192"/>
        <end position="213"/>
    </location>
</feature>
<dbReference type="InterPro" id="IPR004090">
    <property type="entry name" value="Chemotax_Me-accpt_rcpt"/>
</dbReference>
<dbReference type="EMBL" id="CP065600">
    <property type="protein sequence ID" value="QPQ89209.1"/>
    <property type="molecule type" value="Genomic_DNA"/>
</dbReference>
<dbReference type="PROSITE" id="PS50111">
    <property type="entry name" value="CHEMOTAXIS_TRANSDUC_2"/>
    <property type="match status" value="1"/>
</dbReference>
<feature type="domain" description="Methyl-accepting transducer" evidence="6">
    <location>
        <begin position="274"/>
        <end position="503"/>
    </location>
</feature>
<dbReference type="GO" id="GO:0007165">
    <property type="term" value="P:signal transduction"/>
    <property type="evidence" value="ECO:0007669"/>
    <property type="project" value="UniProtKB-KW"/>
</dbReference>
<evidence type="ECO:0000256" key="5">
    <source>
        <dbReference type="SAM" id="Phobius"/>
    </source>
</evidence>
<keyword evidence="4" id="KW-0807">Transducer</keyword>
<evidence type="ECO:0000313" key="7">
    <source>
        <dbReference type="EMBL" id="QPQ89209.1"/>
    </source>
</evidence>
<dbReference type="GO" id="GO:0006935">
    <property type="term" value="P:chemotaxis"/>
    <property type="evidence" value="ECO:0007669"/>
    <property type="project" value="InterPro"/>
</dbReference>
<dbReference type="Proteomes" id="UP000594892">
    <property type="component" value="Chromosome 1"/>
</dbReference>
<keyword evidence="5" id="KW-1133">Transmembrane helix</keyword>
<protein>
    <submittedName>
        <fullName evidence="7">Methyl-accepting chemotaxis protein</fullName>
    </submittedName>
</protein>
<dbReference type="InterPro" id="IPR004089">
    <property type="entry name" value="MCPsignal_dom"/>
</dbReference>
<dbReference type="CDD" id="cd11386">
    <property type="entry name" value="MCP_signal"/>
    <property type="match status" value="1"/>
</dbReference>
<evidence type="ECO:0000259" key="6">
    <source>
        <dbReference type="PROSITE" id="PS50111"/>
    </source>
</evidence>
<reference evidence="7 8" key="1">
    <citation type="submission" date="2020-12" db="EMBL/GenBank/DDBJ databases">
        <title>FDA dAtabase for Regulatory Grade micrObial Sequences (FDA-ARGOS): Supporting development and validation of Infectious Disease Dx tests.</title>
        <authorList>
            <person name="Minogue T."/>
            <person name="Wolcott M."/>
            <person name="Wasieloski L."/>
            <person name="Aguilar W."/>
            <person name="Moore D."/>
            <person name="Jaissle J."/>
            <person name="Tallon L."/>
            <person name="Sadzewicz L."/>
            <person name="Zhao X."/>
            <person name="Boylan J."/>
            <person name="Ott S."/>
            <person name="Bowen H."/>
            <person name="Vavikolanu K."/>
            <person name="Mehta A."/>
            <person name="Aluvathingal J."/>
            <person name="Nadendla S."/>
            <person name="Yan Y."/>
            <person name="Sichtig H."/>
        </authorList>
    </citation>
    <scope>NUCLEOTIDE SEQUENCE [LARGE SCALE GENOMIC DNA]</scope>
    <source>
        <strain evidence="7 8">FDAARGOS_949</strain>
    </source>
</reference>
<dbReference type="GO" id="GO:0004888">
    <property type="term" value="F:transmembrane signaling receptor activity"/>
    <property type="evidence" value="ECO:0007669"/>
    <property type="project" value="InterPro"/>
</dbReference>
<dbReference type="PRINTS" id="PR00260">
    <property type="entry name" value="CHEMTRNSDUCR"/>
</dbReference>
<gene>
    <name evidence="7" type="ORF">I6H06_05950</name>
</gene>
<comment type="subcellular location">
    <subcellularLocation>
        <location evidence="1">Membrane</location>
    </subcellularLocation>
</comment>
<dbReference type="SUPFAM" id="SSF58104">
    <property type="entry name" value="Methyl-accepting chemotaxis protein (MCP) signaling domain"/>
    <property type="match status" value="1"/>
</dbReference>
<dbReference type="RefSeq" id="WP_015878067.1">
    <property type="nucleotide sequence ID" value="NZ_CP033642.1"/>
</dbReference>
<evidence type="ECO:0000256" key="3">
    <source>
        <dbReference type="ARBA" id="ARBA00029447"/>
    </source>
</evidence>
<organism evidence="7 8">
    <name type="scientific">Burkholderia glumae</name>
    <name type="common">Pseudomonas glumae</name>
    <dbReference type="NCBI Taxonomy" id="337"/>
    <lineage>
        <taxon>Bacteria</taxon>
        <taxon>Pseudomonadati</taxon>
        <taxon>Pseudomonadota</taxon>
        <taxon>Betaproteobacteria</taxon>
        <taxon>Burkholderiales</taxon>
        <taxon>Burkholderiaceae</taxon>
        <taxon>Burkholderia</taxon>
    </lineage>
</organism>
<dbReference type="GO" id="GO:0005886">
    <property type="term" value="C:plasma membrane"/>
    <property type="evidence" value="ECO:0007669"/>
    <property type="project" value="TreeGrafter"/>
</dbReference>
<dbReference type="Pfam" id="PF00015">
    <property type="entry name" value="MCPsignal"/>
    <property type="match status" value="1"/>
</dbReference>
<dbReference type="InterPro" id="IPR051310">
    <property type="entry name" value="MCP_chemotaxis"/>
</dbReference>
<feature type="transmembrane region" description="Helical" evidence="5">
    <location>
        <begin position="12"/>
        <end position="32"/>
    </location>
</feature>